<evidence type="ECO:0000259" key="25">
    <source>
        <dbReference type="Pfam" id="PF07243"/>
    </source>
</evidence>
<dbReference type="InterPro" id="IPR009879">
    <property type="entry name" value="Phlebovirus_NSM"/>
</dbReference>
<keyword evidence="5" id="KW-1168">Fusion of virus membrane with host membrane</keyword>
<dbReference type="InterPro" id="IPR043603">
    <property type="entry name" value="Phlebo_G2_C"/>
</dbReference>
<evidence type="ECO:0000256" key="23">
    <source>
        <dbReference type="SAM" id="Coils"/>
    </source>
</evidence>
<keyword evidence="30" id="KW-1185">Reference proteome</keyword>
<evidence type="ECO:0000256" key="17">
    <source>
        <dbReference type="ARBA" id="ARBA00023157"/>
    </source>
</evidence>
<keyword evidence="14" id="KW-1043">Host membrane</keyword>
<keyword evidence="16 24" id="KW-0472">Membrane</keyword>
<dbReference type="KEGG" id="vg:80550284"/>
<evidence type="ECO:0000256" key="15">
    <source>
        <dbReference type="ARBA" id="ARBA00022989"/>
    </source>
</evidence>
<evidence type="ECO:0000256" key="21">
    <source>
        <dbReference type="ARBA" id="ARBA00031199"/>
    </source>
</evidence>
<dbReference type="EMBL" id="MN163122">
    <property type="protein sequence ID" value="QJQ29392.1"/>
    <property type="molecule type" value="Genomic_RNA"/>
</dbReference>
<dbReference type="Gene3D" id="2.60.40.3770">
    <property type="match status" value="1"/>
</dbReference>
<evidence type="ECO:0000256" key="11">
    <source>
        <dbReference type="ARBA" id="ARBA00022804"/>
    </source>
</evidence>
<evidence type="ECO:0000256" key="8">
    <source>
        <dbReference type="ARBA" id="ARBA00022595"/>
    </source>
</evidence>
<dbReference type="GO" id="GO:0016020">
    <property type="term" value="C:membrane"/>
    <property type="evidence" value="ECO:0007669"/>
    <property type="project" value="InterPro"/>
</dbReference>
<dbReference type="GO" id="GO:0044167">
    <property type="term" value="C:host cell endoplasmic reticulum membrane"/>
    <property type="evidence" value="ECO:0007669"/>
    <property type="project" value="UniProtKB-SubCell"/>
</dbReference>
<keyword evidence="19" id="KW-1038">Host endoplasmic reticulum</keyword>
<evidence type="ECO:0000256" key="16">
    <source>
        <dbReference type="ARBA" id="ARBA00023136"/>
    </source>
</evidence>
<feature type="coiled-coil region" evidence="23">
    <location>
        <begin position="165"/>
        <end position="224"/>
    </location>
</feature>
<dbReference type="Pfam" id="PF07245">
    <property type="entry name" value="Phlebovirus_G2"/>
    <property type="match status" value="1"/>
</dbReference>
<feature type="transmembrane region" description="Helical" evidence="24">
    <location>
        <begin position="746"/>
        <end position="771"/>
    </location>
</feature>
<evidence type="ECO:0000256" key="24">
    <source>
        <dbReference type="SAM" id="Phobius"/>
    </source>
</evidence>
<dbReference type="InterPro" id="IPR009878">
    <property type="entry name" value="Phlebovirus_G2_fusion"/>
</dbReference>
<keyword evidence="13" id="KW-0946">Virion</keyword>
<evidence type="ECO:0000256" key="12">
    <source>
        <dbReference type="ARBA" id="ARBA00022812"/>
    </source>
</evidence>
<dbReference type="Pfam" id="PF07243">
    <property type="entry name" value="Phlebovirus_G1"/>
    <property type="match status" value="1"/>
</dbReference>
<proteinExistence type="inferred from homology"/>
<evidence type="ECO:0000256" key="10">
    <source>
        <dbReference type="ARBA" id="ARBA00022729"/>
    </source>
</evidence>
<evidence type="ECO:0000256" key="20">
    <source>
        <dbReference type="ARBA" id="ARBA00023296"/>
    </source>
</evidence>
<dbReference type="Proteomes" id="UP000681448">
    <property type="component" value="Genome"/>
</dbReference>
<keyword evidence="18" id="KW-0325">Glycoprotein</keyword>
<keyword evidence="7" id="KW-0945">Host-virus interaction</keyword>
<evidence type="ECO:0000256" key="13">
    <source>
        <dbReference type="ARBA" id="ARBA00022844"/>
    </source>
</evidence>
<evidence type="ECO:0000256" key="9">
    <source>
        <dbReference type="ARBA" id="ARBA00022692"/>
    </source>
</evidence>
<feature type="domain" description="Phlebovirus nonstructural NS-M" evidence="27">
    <location>
        <begin position="30"/>
        <end position="310"/>
    </location>
</feature>
<evidence type="ECO:0000259" key="27">
    <source>
        <dbReference type="Pfam" id="PF07246"/>
    </source>
</evidence>
<dbReference type="GO" id="GO:0039654">
    <property type="term" value="P:fusion of virus membrane with host endosome membrane"/>
    <property type="evidence" value="ECO:0007669"/>
    <property type="project" value="UniProtKB-KW"/>
</dbReference>
<keyword evidence="12" id="KW-1040">Host Golgi apparatus</keyword>
<evidence type="ECO:0000259" key="28">
    <source>
        <dbReference type="Pfam" id="PF19019"/>
    </source>
</evidence>
<evidence type="ECO:0000256" key="6">
    <source>
        <dbReference type="ARBA" id="ARBA00022510"/>
    </source>
</evidence>
<feature type="transmembrane region" description="Helical" evidence="24">
    <location>
        <begin position="1322"/>
        <end position="1342"/>
    </location>
</feature>
<evidence type="ECO:0000256" key="1">
    <source>
        <dbReference type="ARBA" id="ARBA00004244"/>
    </source>
</evidence>
<organism evidence="29 30">
    <name type="scientific">Penshurt virus</name>
    <dbReference type="NCBI Taxonomy" id="2721854"/>
    <lineage>
        <taxon>Viruses</taxon>
        <taxon>Riboviria</taxon>
        <taxon>Orthornavirae</taxon>
        <taxon>Negarnaviricota</taxon>
        <taxon>Polyploviricotina</taxon>
        <taxon>Bunyaviricetes</taxon>
        <taxon>Hareavirales</taxon>
        <taxon>Phenuiviridae</taxon>
        <taxon>Phlebovirus</taxon>
        <taxon>Phlebovirus penshurtense</taxon>
    </lineage>
</organism>
<evidence type="ECO:0000256" key="19">
    <source>
        <dbReference type="ARBA" id="ARBA00023184"/>
    </source>
</evidence>
<accession>A0A6M4ALR6</accession>
<evidence type="ECO:0000256" key="14">
    <source>
        <dbReference type="ARBA" id="ARBA00022870"/>
    </source>
</evidence>
<evidence type="ECO:0000259" key="26">
    <source>
        <dbReference type="Pfam" id="PF07245"/>
    </source>
</evidence>
<evidence type="ECO:0000256" key="5">
    <source>
        <dbReference type="ARBA" id="ARBA00022506"/>
    </source>
</evidence>
<feature type="coiled-coil region" evidence="23">
    <location>
        <begin position="249"/>
        <end position="280"/>
    </location>
</feature>
<keyword evidence="17" id="KW-1015">Disulfide bond</keyword>
<feature type="domain" description="Phlebovirus glycoprotein G1" evidence="25">
    <location>
        <begin position="321"/>
        <end position="847"/>
    </location>
</feature>
<protein>
    <recommendedName>
        <fullName evidence="4">Envelopment polyprotein</fullName>
    </recommendedName>
    <alternativeName>
        <fullName evidence="21">M polyprotein</fullName>
    </alternativeName>
</protein>
<feature type="transmembrane region" description="Helical" evidence="24">
    <location>
        <begin position="836"/>
        <end position="858"/>
    </location>
</feature>
<dbReference type="Pfam" id="PF07246">
    <property type="entry name" value="Phlebovirus_NSM"/>
    <property type="match status" value="1"/>
</dbReference>
<keyword evidence="15 24" id="KW-1133">Transmembrane helix</keyword>
<reference evidence="29" key="2">
    <citation type="journal article" date="2020" name="Transbound. Emerg. Dis.">
        <title>Sloths host Anhanga virus-related phleboviruses across large distances in time and space.</title>
        <authorList>
            <person name="de Oliveira Filho E.F."/>
            <person name="Moreira-Soto A."/>
            <person name="Fischer C."/>
            <person name="Rasche A."/>
            <person name="Sander A.L."/>
            <person name="Avey-Arroyo J."/>
            <person name="Arroyo-Murillo F."/>
            <person name="Corrales-Aguilar E."/>
            <person name="Drexler J.F."/>
        </authorList>
    </citation>
    <scope>NUCLEOTIDE SEQUENCE</scope>
    <source>
        <strain evidence="29">ANHV-Costa Rica</strain>
    </source>
</reference>
<evidence type="ECO:0000313" key="29">
    <source>
        <dbReference type="EMBL" id="QJQ29392.1"/>
    </source>
</evidence>
<evidence type="ECO:0000256" key="18">
    <source>
        <dbReference type="ARBA" id="ARBA00023180"/>
    </source>
</evidence>
<comment type="similarity">
    <text evidence="22">Belongs to the phlebovirus envelope glycoprotein family.</text>
</comment>
<evidence type="ECO:0000256" key="2">
    <source>
        <dbReference type="ARBA" id="ARBA00004482"/>
    </source>
</evidence>
<evidence type="ECO:0000313" key="30">
    <source>
        <dbReference type="Proteomes" id="UP000681448"/>
    </source>
</evidence>
<keyword evidence="6" id="KW-1170">Fusion of virus membrane with host endosomal membrane</keyword>
<dbReference type="Gene3D" id="2.60.98.50">
    <property type="match status" value="3"/>
</dbReference>
<dbReference type="GO" id="GO:0055036">
    <property type="term" value="C:virion membrane"/>
    <property type="evidence" value="ECO:0007669"/>
    <property type="project" value="UniProtKB-SubCell"/>
</dbReference>
<keyword evidence="9 24" id="KW-0812">Transmembrane</keyword>
<evidence type="ECO:0000256" key="7">
    <source>
        <dbReference type="ARBA" id="ARBA00022581"/>
    </source>
</evidence>
<dbReference type="GeneID" id="80550284"/>
<dbReference type="GO" id="GO:0044178">
    <property type="term" value="C:host cell Golgi membrane"/>
    <property type="evidence" value="ECO:0007669"/>
    <property type="project" value="UniProtKB-SubCell"/>
</dbReference>
<dbReference type="InterPro" id="IPR010826">
    <property type="entry name" value="Phlebovirus_G1"/>
</dbReference>
<feature type="domain" description="Phlebovirus glycoprotein G2 fusion" evidence="26">
    <location>
        <begin position="853"/>
        <end position="1173"/>
    </location>
</feature>
<evidence type="ECO:0000256" key="3">
    <source>
        <dbReference type="ARBA" id="ARBA00004563"/>
    </source>
</evidence>
<keyword evidence="20" id="KW-1160">Virus entry into host cell</keyword>
<dbReference type="GO" id="GO:0019062">
    <property type="term" value="P:virion attachment to host cell"/>
    <property type="evidence" value="ECO:0007669"/>
    <property type="project" value="UniProtKB-KW"/>
</dbReference>
<evidence type="ECO:0000256" key="4">
    <source>
        <dbReference type="ARBA" id="ARBA00015294"/>
    </source>
</evidence>
<reference evidence="29" key="1">
    <citation type="submission" date="2019-07" db="EMBL/GenBank/DDBJ databases">
        <authorList>
            <person name="Ferreira de Oliveira Filho E."/>
            <person name="Drexler J.F."/>
        </authorList>
    </citation>
    <scope>NUCLEOTIDE SEQUENCE</scope>
    <source>
        <strain evidence="29">ANHV-Costa Rica</strain>
    </source>
</reference>
<evidence type="ECO:0000256" key="22">
    <source>
        <dbReference type="ARBA" id="ARBA00033745"/>
    </source>
</evidence>
<comment type="subcellular location">
    <subcellularLocation>
        <location evidence="1">Host Golgi apparatus membrane</location>
        <topology evidence="1">Single-pass type I membrane protein</topology>
    </subcellularLocation>
    <subcellularLocation>
        <location evidence="2">Host endoplasmic reticulum membrane</location>
        <topology evidence="2">Single-pass type I membrane protein</topology>
    </subcellularLocation>
    <subcellularLocation>
        <location evidence="3">Virion membrane</location>
        <topology evidence="3">Single-pass type I membrane protein</topology>
    </subcellularLocation>
</comment>
<feature type="domain" description="Phlebovirus glycoprotein G2 C-terminal" evidence="28">
    <location>
        <begin position="1190"/>
        <end position="1349"/>
    </location>
</feature>
<dbReference type="Pfam" id="PF19019">
    <property type="entry name" value="Phlebo_G2_C"/>
    <property type="match status" value="1"/>
</dbReference>
<keyword evidence="23" id="KW-0175">Coiled coil</keyword>
<keyword evidence="8" id="KW-1162">Viral penetration into host cytoplasm</keyword>
<sequence length="1359" mass="151712">MNYFKLVLLTSLAGLSEPLIKVGSIHPGGSSKVCLSNRTPAETVLYYWEDQFSKLPQGQYLCQVGSERKEEMDFKRIRKLVREVGESITAVFFQCQYKENEGYGINVMFDGFDNTEEGTYIADCEDGRKKISDVRLLSSGSRGRTVEHDIVMSPDAANNRVRGDLKTLQDKVDRMHLEHEKLNLENDKLKDKMKNEGLLTSSKIQILQEKLDEAVDDLEDRKLERDRAISDHKRTLDEAAELRVEINHLHKLIEAEGDLKKELQRELNESRDQIYNLKNAPKSSVSNKSISSYVTMAIPVITTLSLLGSAAAMESDFNTAKHVQNRIYNGNYQLEGGDSNECKSINYGSKCLAFKYLTSVKKYPFFNSHYHMMSMLEAKAESELSVNNLCQLGQSDNEKKCWDEKHKIQSKCPNGFSSAHFIDKDGKLSGVKCQENMELSEDCSFCRKIKTGSSYIVEKSSIPLQDVVCQKNSVDYEGPKVIVKGFCSIGETIYKQCRESTNAIENVPFVLFKNKGKIYVDKLTLRNTQHNSPDAFICYDHKGQIKGTITDEQSERSLNAVKSTECKQITTSKSKSCIGDPIFCSVYDCSVSSASIYCMLAPSGGTLEVLLMGSWLRPKCIGYEKVYVKKEVKSKLIQQESECTTCVSECKDNGIHIRSTGFKITAGVACAHGSCKSAYQLPAPDIILPYPGFSEASGGEIGVHLSHADDKLSSKIRVHCPPKDPCNVNPCLLCSHGLINYQCHSVLSAFVVSLFITALLMVVLKIVWAVLKAFKLVPAYIKNPLMWFLFLAQWISSSVSRRVKNYFISVNREIGWDVEAQEAQEPRRRIRPIPRYAYAIALMSIMTVCVNACSDAIIASSKIVNCRIDGSKTVCRINGIVTVKAGVIGGEACIILKGHQDGQRKHLSIRTLSSEMICREGQSFWTSQYTPECYSSRRCRLMGECGGDNCQRWNNSRLSREFSSIHDNEYMTENKCFEQCGGLGCSCFNVNPSCLFVHTKLIPARKEAIRVFSCTDWVHRLRLEVTDAQQRKEKIVMGSLGSKFFNWGAMSLSLDAESISGNTALSFLQSGKGNFALHDEAISEIPREGFLGEVRCSSESAAITAHKSCIHAPRLIKYRPMLDQVECTSNLIDPFTVFLRGALPQTRNGMTFTASKDGDGVQAMNSGSIKAQLTLNFDDYDIEFEQDINSCECSFINITGCYSCNEGAKTCFRIKSTMSGSIILRNSDNSLIIAFPVSAETNDFCSIAHFIQPEIDEEMHYSCGSDERTIKVRGSLLSQNPFDDRNNTGGNSIIVNPSENGWNFLGWMKGLSVWMGGPIKTILIMILYIGGSLIVIFLLFSVTRSLLTSGFKTILSKTK</sequence>
<keyword evidence="10" id="KW-0732">Signal</keyword>
<name>A0A6M4ALR6_9VIRU</name>
<dbReference type="RefSeq" id="YP_010839974.1">
    <property type="nucleotide sequence ID" value="NC_078300.1"/>
</dbReference>
<dbReference type="GO" id="GO:0046718">
    <property type="term" value="P:symbiont entry into host cell"/>
    <property type="evidence" value="ECO:0007669"/>
    <property type="project" value="UniProtKB-KW"/>
</dbReference>
<keyword evidence="11" id="KW-1161">Viral attachment to host cell</keyword>